<organism evidence="1">
    <name type="scientific">Arundo donax</name>
    <name type="common">Giant reed</name>
    <name type="synonym">Donax arundinaceus</name>
    <dbReference type="NCBI Taxonomy" id="35708"/>
    <lineage>
        <taxon>Eukaryota</taxon>
        <taxon>Viridiplantae</taxon>
        <taxon>Streptophyta</taxon>
        <taxon>Embryophyta</taxon>
        <taxon>Tracheophyta</taxon>
        <taxon>Spermatophyta</taxon>
        <taxon>Magnoliopsida</taxon>
        <taxon>Liliopsida</taxon>
        <taxon>Poales</taxon>
        <taxon>Poaceae</taxon>
        <taxon>PACMAD clade</taxon>
        <taxon>Arundinoideae</taxon>
        <taxon>Arundineae</taxon>
        <taxon>Arundo</taxon>
    </lineage>
</organism>
<name>A0A0A9HKC9_ARUDO</name>
<protein>
    <submittedName>
        <fullName evidence="1">Uncharacterized protein</fullName>
    </submittedName>
</protein>
<reference evidence="1" key="1">
    <citation type="submission" date="2014-09" db="EMBL/GenBank/DDBJ databases">
        <authorList>
            <person name="Magalhaes I.L.F."/>
            <person name="Oliveira U."/>
            <person name="Santos F.R."/>
            <person name="Vidigal T.H.D.A."/>
            <person name="Brescovit A.D."/>
            <person name="Santos A.J."/>
        </authorList>
    </citation>
    <scope>NUCLEOTIDE SEQUENCE</scope>
    <source>
        <tissue evidence="1">Shoot tissue taken approximately 20 cm above the soil surface</tissue>
    </source>
</reference>
<evidence type="ECO:0000313" key="1">
    <source>
        <dbReference type="EMBL" id="JAE33358.1"/>
    </source>
</evidence>
<proteinExistence type="predicted"/>
<sequence>MLSNLQILNMKGK</sequence>
<accession>A0A0A9HKC9</accession>
<dbReference type="EMBL" id="GBRH01164538">
    <property type="protein sequence ID" value="JAE33358.1"/>
    <property type="molecule type" value="Transcribed_RNA"/>
</dbReference>
<reference evidence="1" key="2">
    <citation type="journal article" date="2015" name="Data Brief">
        <title>Shoot transcriptome of the giant reed, Arundo donax.</title>
        <authorList>
            <person name="Barrero R.A."/>
            <person name="Guerrero F.D."/>
            <person name="Moolhuijzen P."/>
            <person name="Goolsby J.A."/>
            <person name="Tidwell J."/>
            <person name="Bellgard S.E."/>
            <person name="Bellgard M.I."/>
        </authorList>
    </citation>
    <scope>NUCLEOTIDE SEQUENCE</scope>
    <source>
        <tissue evidence="1">Shoot tissue taken approximately 20 cm above the soil surface</tissue>
    </source>
</reference>